<gene>
    <name evidence="1" type="ORF">MET9862_01224</name>
</gene>
<accession>A0A509E931</accession>
<dbReference type="RefSeq" id="WP_142582222.1">
    <property type="nucleotide sequence ID" value="NZ_CABFPH010000011.1"/>
</dbReference>
<protein>
    <submittedName>
        <fullName evidence="1">Uncharacterized protein</fullName>
    </submittedName>
</protein>
<dbReference type="Proteomes" id="UP000410984">
    <property type="component" value="Unassembled WGS sequence"/>
</dbReference>
<dbReference type="AlphaFoldDB" id="A0A509E931"/>
<sequence length="387" mass="41217">MLRETTSAANDAARLDAIETADLDCPGADFGAELRGPSLEIRAAAAVRSRRIPGLDAVLEAWSRLPPATQDQLGVQAVAVAFYGWLAGDALSPTDERWLTDAAASKSSVRSDKALNLLAQIAERSMPELYGTKKRDPAWARLDADTAALDAVWEAALPSPVHFAIALHRRTWQALQASAAFLRAAGKAEEREDVTWPAEDAEDEALTDLLMLSCRDRADAEAIRAHLTWYLGVRPQHPKRPALSEAEGSFIAVRLRDLGMVLGAEGAGAAPVPEPGAMLGLILAHRAAWSLYSATPHAEETGWDAHFALTDVAGAGSEAVLLAPCADQAEAIVFIEHAHWYAAELEAVGEAVADCFGYESRQMLARAGDLVAYLGDSAVAGVPAERT</sequence>
<dbReference type="OrthoDB" id="7993967at2"/>
<name>A0A509E931_9HYPH</name>
<evidence type="ECO:0000313" key="1">
    <source>
        <dbReference type="EMBL" id="VUD70652.1"/>
    </source>
</evidence>
<dbReference type="EMBL" id="CABFPH010000011">
    <property type="protein sequence ID" value="VUD70652.1"/>
    <property type="molecule type" value="Genomic_DNA"/>
</dbReference>
<evidence type="ECO:0000313" key="2">
    <source>
        <dbReference type="Proteomes" id="UP000410984"/>
    </source>
</evidence>
<proteinExistence type="predicted"/>
<reference evidence="1 2" key="1">
    <citation type="submission" date="2019-06" db="EMBL/GenBank/DDBJ databases">
        <authorList>
            <person name="Rodrigo-Torres L."/>
            <person name="Arahal R. D."/>
            <person name="Lucena T."/>
        </authorList>
    </citation>
    <scope>NUCLEOTIDE SEQUENCE [LARGE SCALE GENOMIC DNA]</scope>
    <source>
        <strain evidence="1 2">SB0023/3</strain>
    </source>
</reference>
<organism evidence="1 2">
    <name type="scientific">Methylobacterium symbioticum</name>
    <dbReference type="NCBI Taxonomy" id="2584084"/>
    <lineage>
        <taxon>Bacteria</taxon>
        <taxon>Pseudomonadati</taxon>
        <taxon>Pseudomonadota</taxon>
        <taxon>Alphaproteobacteria</taxon>
        <taxon>Hyphomicrobiales</taxon>
        <taxon>Methylobacteriaceae</taxon>
        <taxon>Methylobacterium</taxon>
    </lineage>
</organism>
<keyword evidence="2" id="KW-1185">Reference proteome</keyword>